<dbReference type="Proteomes" id="UP001065373">
    <property type="component" value="Chromosome"/>
</dbReference>
<evidence type="ECO:0000259" key="1">
    <source>
        <dbReference type="Pfam" id="PF13847"/>
    </source>
</evidence>
<dbReference type="PANTHER" id="PTHR23290">
    <property type="entry name" value="RRNA N6-ADENOSINE-METHYLTRANSFERASE METTL5"/>
    <property type="match status" value="1"/>
</dbReference>
<name>A0A9E7UM66_METWO</name>
<evidence type="ECO:0000313" key="2">
    <source>
        <dbReference type="EMBL" id="MEJ8543636.1"/>
    </source>
</evidence>
<dbReference type="CDD" id="cd02440">
    <property type="entry name" value="AdoMet_MTases"/>
    <property type="match status" value="1"/>
</dbReference>
<organism evidence="3">
    <name type="scientific">Methanothermobacter wolfeii</name>
    <name type="common">Methanobacterium wolfei</name>
    <dbReference type="NCBI Taxonomy" id="145261"/>
    <lineage>
        <taxon>Archaea</taxon>
        <taxon>Methanobacteriati</taxon>
        <taxon>Methanobacteriota</taxon>
        <taxon>Methanomada group</taxon>
        <taxon>Methanobacteria</taxon>
        <taxon>Methanobacteriales</taxon>
        <taxon>Methanobacteriaceae</taxon>
        <taxon>Methanothermobacter</taxon>
    </lineage>
</organism>
<evidence type="ECO:0000313" key="4">
    <source>
        <dbReference type="Proteomes" id="UP001369247"/>
    </source>
</evidence>
<dbReference type="InterPro" id="IPR029063">
    <property type="entry name" value="SAM-dependent_MTases_sf"/>
</dbReference>
<keyword evidence="4" id="KW-1185">Reference proteome</keyword>
<dbReference type="PANTHER" id="PTHR23290:SF0">
    <property type="entry name" value="RRNA N6-ADENOSINE-METHYLTRANSFERASE METTL5"/>
    <property type="match status" value="1"/>
</dbReference>
<dbReference type="Proteomes" id="UP001369247">
    <property type="component" value="Unassembled WGS sequence"/>
</dbReference>
<dbReference type="InterPro" id="IPR051720">
    <property type="entry name" value="rRNA_MeTrfase/Polyamine_Synth"/>
</dbReference>
<evidence type="ECO:0000313" key="3">
    <source>
        <dbReference type="EMBL" id="UXH32150.1"/>
    </source>
</evidence>
<dbReference type="GO" id="GO:0016740">
    <property type="term" value="F:transferase activity"/>
    <property type="evidence" value="ECO:0007669"/>
    <property type="project" value="UniProtKB-ARBA"/>
</dbReference>
<dbReference type="EMBL" id="JAXUHJ010000014">
    <property type="protein sequence ID" value="MEJ8543636.1"/>
    <property type="molecule type" value="Genomic_DNA"/>
</dbReference>
<dbReference type="InterPro" id="IPR025714">
    <property type="entry name" value="Methyltranfer_dom"/>
</dbReference>
<dbReference type="RefSeq" id="WP_074358562.1">
    <property type="nucleotide sequence ID" value="NZ_CP104550.1"/>
</dbReference>
<gene>
    <name evidence="3" type="ORF">N5910_02330</name>
    <name evidence="2" type="ORF">U2150_09065</name>
</gene>
<dbReference type="GeneID" id="75106052"/>
<sequence length="211" mass="23548">MIKRKRHLEMLLEKIPPHPGPDPELEQYLTPAPIAAEVLWSARSMGDIEKRRLIDLGCGTGMLGIGAALLGAEHVYCVDIDEEALKVARAMADDLGLENMTFIAADIRSMGQDIPGIEPADTVIQNPPFGSQERAERGADRVFMETALSLGRVIYSFHMAGAEDFVCRYYEKLGGRVTHRMPLRFPIPRTYSFHREEVSTVNVVVLRIESI</sequence>
<dbReference type="Gene3D" id="3.40.50.150">
    <property type="entry name" value="Vaccinia Virus protein VP39"/>
    <property type="match status" value="1"/>
</dbReference>
<dbReference type="KEGG" id="mwo:MWSIV6_0453"/>
<reference evidence="3" key="1">
    <citation type="submission" date="2022-09" db="EMBL/GenBank/DDBJ databases">
        <title>Characterization of three MwoI isoschizomers from sequenced genome and metagenomes.</title>
        <authorList>
            <person name="Fomenkov A."/>
            <person name="Xu S.Y."/>
            <person name="Roberts R.J."/>
        </authorList>
    </citation>
    <scope>NUCLEOTIDE SEQUENCE</scope>
    <source>
        <strain evidence="3">DSM 2970</strain>
    </source>
</reference>
<dbReference type="AlphaFoldDB" id="A0A9E7UM66"/>
<protein>
    <submittedName>
        <fullName evidence="3">METTL5 family protein</fullName>
    </submittedName>
</protein>
<accession>A0A9E7UM66</accession>
<proteinExistence type="predicted"/>
<dbReference type="GeneID" id="58978109"/>
<dbReference type="EMBL" id="CP104550">
    <property type="protein sequence ID" value="UXH32150.1"/>
    <property type="molecule type" value="Genomic_DNA"/>
</dbReference>
<dbReference type="SUPFAM" id="SSF53335">
    <property type="entry name" value="S-adenosyl-L-methionine-dependent methyltransferases"/>
    <property type="match status" value="1"/>
</dbReference>
<dbReference type="Pfam" id="PF13847">
    <property type="entry name" value="Methyltransf_31"/>
    <property type="match status" value="1"/>
</dbReference>
<reference evidence="2 4" key="2">
    <citation type="submission" date="2023-12" db="EMBL/GenBank/DDBJ databases">
        <title>Phenotypic and Genomic Characterization of Methanothermobacter wolfeii Strain BSEL, a CO2-Capturing Archaeon with Minimal Nutrient Requirements.</title>
        <authorList>
            <person name="Ale Enriquez F."/>
            <person name="Ahring B.K."/>
        </authorList>
    </citation>
    <scope>NUCLEOTIDE SEQUENCE [LARGE SCALE GENOMIC DNA]</scope>
    <source>
        <strain evidence="2 4">BSEL-1</strain>
    </source>
</reference>
<feature type="domain" description="Methyltransferase" evidence="1">
    <location>
        <begin position="52"/>
        <end position="127"/>
    </location>
</feature>